<dbReference type="AlphaFoldDB" id="A0A0G0W4V9"/>
<dbReference type="InterPro" id="IPR034137">
    <property type="entry name" value="TOPRIM_RecR"/>
</dbReference>
<comment type="similarity">
    <text evidence="7">Belongs to the RecR family.</text>
</comment>
<evidence type="ECO:0000259" key="8">
    <source>
        <dbReference type="PROSITE" id="PS50880"/>
    </source>
</evidence>
<gene>
    <name evidence="7" type="primary">recR</name>
    <name evidence="9" type="ORF">UU14_C0052G0002</name>
</gene>
<evidence type="ECO:0000256" key="7">
    <source>
        <dbReference type="HAMAP-Rule" id="MF_00017"/>
    </source>
</evidence>
<proteinExistence type="inferred from homology"/>
<dbReference type="SMART" id="SM00493">
    <property type="entry name" value="TOPRIM"/>
    <property type="match status" value="1"/>
</dbReference>
<dbReference type="PANTHER" id="PTHR30446">
    <property type="entry name" value="RECOMBINATION PROTEIN RECR"/>
    <property type="match status" value="1"/>
</dbReference>
<dbReference type="SUPFAM" id="SSF111304">
    <property type="entry name" value="Recombination protein RecR"/>
    <property type="match status" value="1"/>
</dbReference>
<evidence type="ECO:0000313" key="9">
    <source>
        <dbReference type="EMBL" id="KKR70287.1"/>
    </source>
</evidence>
<dbReference type="GO" id="GO:0003677">
    <property type="term" value="F:DNA binding"/>
    <property type="evidence" value="ECO:0007669"/>
    <property type="project" value="UniProtKB-UniRule"/>
</dbReference>
<evidence type="ECO:0000256" key="5">
    <source>
        <dbReference type="ARBA" id="ARBA00023172"/>
    </source>
</evidence>
<comment type="function">
    <text evidence="7">May play a role in DNA repair. It seems to be involved in an RecBC-independent recombinational process of DNA repair. It may act with RecF and RecO.</text>
</comment>
<dbReference type="HAMAP" id="MF_00017">
    <property type="entry name" value="RecR"/>
    <property type="match status" value="1"/>
</dbReference>
<dbReference type="GO" id="GO:0006281">
    <property type="term" value="P:DNA repair"/>
    <property type="evidence" value="ECO:0007669"/>
    <property type="project" value="UniProtKB-UniRule"/>
</dbReference>
<organism evidence="9 10">
    <name type="scientific">Candidatus Roizmanbacteria bacterium GW2011_GWB1_40_7</name>
    <dbReference type="NCBI Taxonomy" id="1618482"/>
    <lineage>
        <taxon>Bacteria</taxon>
        <taxon>Candidatus Roizmaniibacteriota</taxon>
    </lineage>
</organism>
<dbReference type="CDD" id="cd01025">
    <property type="entry name" value="TOPRIM_recR"/>
    <property type="match status" value="1"/>
</dbReference>
<keyword evidence="5 7" id="KW-0233">DNA recombination</keyword>
<dbReference type="PROSITE" id="PS50880">
    <property type="entry name" value="TOPRIM"/>
    <property type="match status" value="1"/>
</dbReference>
<dbReference type="InterPro" id="IPR006171">
    <property type="entry name" value="TOPRIM_dom"/>
</dbReference>
<comment type="caution">
    <text evidence="7">Lacks conserved residue(s) required for the propagation of feature annotation.</text>
</comment>
<protein>
    <recommendedName>
        <fullName evidence="7">Recombination protein RecR</fullName>
    </recommendedName>
</protein>
<keyword evidence="4 7" id="KW-0862">Zinc</keyword>
<dbReference type="PATRIC" id="fig|1618482.3.peg.1230"/>
<dbReference type="Pfam" id="PF13662">
    <property type="entry name" value="Toprim_4"/>
    <property type="match status" value="1"/>
</dbReference>
<dbReference type="GO" id="GO:0008270">
    <property type="term" value="F:zinc ion binding"/>
    <property type="evidence" value="ECO:0007669"/>
    <property type="project" value="UniProtKB-KW"/>
</dbReference>
<keyword evidence="1 7" id="KW-0479">Metal-binding</keyword>
<accession>A0A0G0W4V9</accession>
<evidence type="ECO:0000256" key="4">
    <source>
        <dbReference type="ARBA" id="ARBA00022833"/>
    </source>
</evidence>
<evidence type="ECO:0000256" key="1">
    <source>
        <dbReference type="ARBA" id="ARBA00022723"/>
    </source>
</evidence>
<dbReference type="GO" id="GO:0006310">
    <property type="term" value="P:DNA recombination"/>
    <property type="evidence" value="ECO:0007669"/>
    <property type="project" value="UniProtKB-UniRule"/>
</dbReference>
<evidence type="ECO:0000256" key="2">
    <source>
        <dbReference type="ARBA" id="ARBA00022763"/>
    </source>
</evidence>
<keyword evidence="3 7" id="KW-0863">Zinc-finger</keyword>
<dbReference type="NCBIfam" id="TIGR00615">
    <property type="entry name" value="recR"/>
    <property type="match status" value="1"/>
</dbReference>
<dbReference type="Gene3D" id="1.10.8.420">
    <property type="entry name" value="RecR Domain 1"/>
    <property type="match status" value="1"/>
</dbReference>
<dbReference type="Proteomes" id="UP000034664">
    <property type="component" value="Unassembled WGS sequence"/>
</dbReference>
<dbReference type="EMBL" id="LBZM01000052">
    <property type="protein sequence ID" value="KKR70287.1"/>
    <property type="molecule type" value="Genomic_DNA"/>
</dbReference>
<dbReference type="InterPro" id="IPR023627">
    <property type="entry name" value="Rcmb_RecR"/>
</dbReference>
<dbReference type="Gene3D" id="3.40.1360.10">
    <property type="match status" value="1"/>
</dbReference>
<feature type="domain" description="Toprim" evidence="8">
    <location>
        <begin position="82"/>
        <end position="181"/>
    </location>
</feature>
<keyword evidence="6 7" id="KW-0234">DNA repair</keyword>
<sequence>MYPKTIQNFIEKFSKLPGIGPRQATRLAFWLLKGSKEIRQNLKQALESLDKDARTCELCHYVIENDGNNKCHFCDNPSRDHTTICVVEKETDLATIEKSGVYKGLYHVLGGLFSALDTAVPKNLKMPELVKRIENLKKNKSVEEIILALSPTHEGDLTVYYLEKLLKPLKVKVTRLGRGLPYGSDVEFADAQTLSGALESRKEIK</sequence>
<comment type="caution">
    <text evidence="9">The sequence shown here is derived from an EMBL/GenBank/DDBJ whole genome shotgun (WGS) entry which is preliminary data.</text>
</comment>
<evidence type="ECO:0000313" key="10">
    <source>
        <dbReference type="Proteomes" id="UP000034664"/>
    </source>
</evidence>
<dbReference type="Pfam" id="PF21175">
    <property type="entry name" value="RecR_C"/>
    <property type="match status" value="1"/>
</dbReference>
<reference evidence="9 10" key="1">
    <citation type="journal article" date="2015" name="Nature">
        <title>rRNA introns, odd ribosomes, and small enigmatic genomes across a large radiation of phyla.</title>
        <authorList>
            <person name="Brown C.T."/>
            <person name="Hug L.A."/>
            <person name="Thomas B.C."/>
            <person name="Sharon I."/>
            <person name="Castelle C.J."/>
            <person name="Singh A."/>
            <person name="Wilkins M.J."/>
            <person name="Williams K.H."/>
            <person name="Banfield J.F."/>
        </authorList>
    </citation>
    <scope>NUCLEOTIDE SEQUENCE [LARGE SCALE GENOMIC DNA]</scope>
</reference>
<name>A0A0G0W4V9_9BACT</name>
<dbReference type="PANTHER" id="PTHR30446:SF0">
    <property type="entry name" value="RECOMBINATION PROTEIN RECR"/>
    <property type="match status" value="1"/>
</dbReference>
<dbReference type="Pfam" id="PF21176">
    <property type="entry name" value="RecR_HhH"/>
    <property type="match status" value="1"/>
</dbReference>
<keyword evidence="2 7" id="KW-0227">DNA damage</keyword>
<evidence type="ECO:0000256" key="6">
    <source>
        <dbReference type="ARBA" id="ARBA00023204"/>
    </source>
</evidence>
<evidence type="ECO:0000256" key="3">
    <source>
        <dbReference type="ARBA" id="ARBA00022771"/>
    </source>
</evidence>
<dbReference type="InterPro" id="IPR000093">
    <property type="entry name" value="DNA_Rcmb_RecR"/>
</dbReference>